<comment type="caution">
    <text evidence="12">Lacks conserved residue(s) required for the propagation of feature annotation.</text>
</comment>
<dbReference type="NCBIfam" id="TIGR02152">
    <property type="entry name" value="D_ribokin_bact"/>
    <property type="match status" value="1"/>
</dbReference>
<evidence type="ECO:0000256" key="3">
    <source>
        <dbReference type="ARBA" id="ARBA00016943"/>
    </source>
</evidence>
<keyword evidence="6 12" id="KW-0547">Nucleotide-binding</keyword>
<dbReference type="GO" id="GO:0004747">
    <property type="term" value="F:ribokinase activity"/>
    <property type="evidence" value="ECO:0007669"/>
    <property type="project" value="UniProtKB-UniRule"/>
</dbReference>
<dbReference type="GO" id="GO:0046872">
    <property type="term" value="F:metal ion binding"/>
    <property type="evidence" value="ECO:0007669"/>
    <property type="project" value="UniProtKB-KW"/>
</dbReference>
<gene>
    <name evidence="12 15" type="primary">rbsK</name>
    <name evidence="15" type="ORF">KHA97_00815</name>
</gene>
<accession>A0A942YFG6</accession>
<evidence type="ECO:0000313" key="15">
    <source>
        <dbReference type="EMBL" id="MBS4193609.1"/>
    </source>
</evidence>
<name>A0A942YFG6_9BACI</name>
<feature type="active site" description="Proton acceptor" evidence="12">
    <location>
        <position position="249"/>
    </location>
</feature>
<keyword evidence="8 12" id="KW-0067">ATP-binding</keyword>
<dbReference type="InterPro" id="IPR002139">
    <property type="entry name" value="Ribo/fructo_kinase"/>
</dbReference>
<dbReference type="EMBL" id="JAGYPG010000001">
    <property type="protein sequence ID" value="MBS4193609.1"/>
    <property type="molecule type" value="Genomic_DNA"/>
</dbReference>
<comment type="catalytic activity">
    <reaction evidence="13">
        <text>D-tagatofuranose 6-phosphate + ATP = D-tagatofuranose 1,6-bisphosphate + ADP + H(+)</text>
        <dbReference type="Rhea" id="RHEA:12420"/>
        <dbReference type="ChEBI" id="CHEBI:15378"/>
        <dbReference type="ChEBI" id="CHEBI:30616"/>
        <dbReference type="ChEBI" id="CHEBI:58694"/>
        <dbReference type="ChEBI" id="CHEBI:58695"/>
        <dbReference type="ChEBI" id="CHEBI:456216"/>
        <dbReference type="EC" id="2.7.1.144"/>
    </reaction>
</comment>
<keyword evidence="16" id="KW-1185">Reference proteome</keyword>
<keyword evidence="7 12" id="KW-0418">Kinase</keyword>
<comment type="function">
    <text evidence="12">Catalyzes the phosphorylation of ribose at O-5 in a reaction requiring ATP and magnesium. The resulting D-ribose-5-phosphate can then be used either for sythesis of nucleotides, histidine, and tryptophan, or as a component of the pentose phosphate pathway.</text>
</comment>
<dbReference type="EC" id="2.7.1.15" evidence="2 12"/>
<dbReference type="HAMAP" id="MF_01987">
    <property type="entry name" value="Ribokinase"/>
    <property type="match status" value="1"/>
</dbReference>
<dbReference type="SUPFAM" id="SSF53613">
    <property type="entry name" value="Ribokinase-like"/>
    <property type="match status" value="1"/>
</dbReference>
<dbReference type="AlphaFoldDB" id="A0A942YFG6"/>
<feature type="binding site" evidence="12">
    <location>
        <position position="245"/>
    </location>
    <ligand>
        <name>K(+)</name>
        <dbReference type="ChEBI" id="CHEBI:29103"/>
    </ligand>
</feature>
<dbReference type="Proteomes" id="UP000681414">
    <property type="component" value="Unassembled WGS sequence"/>
</dbReference>
<feature type="binding site" evidence="12">
    <location>
        <position position="181"/>
    </location>
    <ligand>
        <name>ATP</name>
        <dbReference type="ChEBI" id="CHEBI:30616"/>
    </ligand>
</feature>
<evidence type="ECO:0000256" key="13">
    <source>
        <dbReference type="PIRNR" id="PIRNR000535"/>
    </source>
</evidence>
<evidence type="ECO:0000256" key="2">
    <source>
        <dbReference type="ARBA" id="ARBA00012035"/>
    </source>
</evidence>
<dbReference type="CDD" id="cd01174">
    <property type="entry name" value="ribokinase"/>
    <property type="match status" value="1"/>
</dbReference>
<dbReference type="InterPro" id="IPR011877">
    <property type="entry name" value="Ribokinase"/>
</dbReference>
<protein>
    <recommendedName>
        <fullName evidence="3 12">Ribokinase</fullName>
        <shortName evidence="12">RK</shortName>
        <ecNumber evidence="2 12">2.7.1.15</ecNumber>
    </recommendedName>
</protein>
<comment type="subunit">
    <text evidence="12">Homodimer.</text>
</comment>
<evidence type="ECO:0000256" key="6">
    <source>
        <dbReference type="ARBA" id="ARBA00022741"/>
    </source>
</evidence>
<comment type="activity regulation">
    <text evidence="12">Activated by a monovalent cation that binds near, but not in, the active site. The most likely occupant of the site in vivo is potassium. Ion binding induces a conformational change that may alter substrate affinity.</text>
</comment>
<keyword evidence="11 12" id="KW-0119">Carbohydrate metabolism</keyword>
<comment type="caution">
    <text evidence="15">The sequence shown here is derived from an EMBL/GenBank/DDBJ whole genome shotgun (WGS) entry which is preliminary data.</text>
</comment>
<evidence type="ECO:0000256" key="8">
    <source>
        <dbReference type="ARBA" id="ARBA00022840"/>
    </source>
</evidence>
<feature type="binding site" evidence="12">
    <location>
        <position position="249"/>
    </location>
    <ligand>
        <name>substrate</name>
    </ligand>
</feature>
<feature type="binding site" evidence="12">
    <location>
        <position position="137"/>
    </location>
    <ligand>
        <name>substrate</name>
    </ligand>
</feature>
<keyword evidence="9 12" id="KW-0460">Magnesium</keyword>
<comment type="pathway">
    <text evidence="12">Carbohydrate metabolism; D-ribose degradation; D-ribose 5-phosphate from beta-D-ribopyranose: step 2/2.</text>
</comment>
<comment type="subcellular location">
    <subcellularLocation>
        <location evidence="12">Cytoplasm</location>
    </subcellularLocation>
</comment>
<evidence type="ECO:0000256" key="5">
    <source>
        <dbReference type="ARBA" id="ARBA00022723"/>
    </source>
</evidence>
<dbReference type="PIRSF" id="PIRSF000535">
    <property type="entry name" value="1PFK/6PFK/LacC"/>
    <property type="match status" value="1"/>
</dbReference>
<feature type="binding site" evidence="12">
    <location>
        <position position="279"/>
    </location>
    <ligand>
        <name>K(+)</name>
        <dbReference type="ChEBI" id="CHEBI:29103"/>
    </ligand>
</feature>
<evidence type="ECO:0000313" key="16">
    <source>
        <dbReference type="Proteomes" id="UP000681414"/>
    </source>
</evidence>
<feature type="domain" description="Carbohydrate kinase PfkB" evidence="14">
    <location>
        <begin position="3"/>
        <end position="290"/>
    </location>
</feature>
<dbReference type="PANTHER" id="PTHR10584:SF166">
    <property type="entry name" value="RIBOKINASE"/>
    <property type="match status" value="1"/>
</dbReference>
<comment type="catalytic activity">
    <reaction evidence="12">
        <text>D-ribose + ATP = D-ribose 5-phosphate + ADP + H(+)</text>
        <dbReference type="Rhea" id="RHEA:13697"/>
        <dbReference type="ChEBI" id="CHEBI:15378"/>
        <dbReference type="ChEBI" id="CHEBI:30616"/>
        <dbReference type="ChEBI" id="CHEBI:47013"/>
        <dbReference type="ChEBI" id="CHEBI:78346"/>
        <dbReference type="ChEBI" id="CHEBI:456216"/>
        <dbReference type="EC" id="2.7.1.15"/>
    </reaction>
</comment>
<dbReference type="GO" id="GO:0009024">
    <property type="term" value="F:tagatose-6-phosphate kinase activity"/>
    <property type="evidence" value="ECO:0007669"/>
    <property type="project" value="UniProtKB-EC"/>
</dbReference>
<evidence type="ECO:0000256" key="4">
    <source>
        <dbReference type="ARBA" id="ARBA00022679"/>
    </source>
</evidence>
<keyword evidence="10 12" id="KW-0630">Potassium</keyword>
<comment type="pathway">
    <text evidence="13">Carbohydrate metabolism; D-tagatose 6-phosphate degradation; D-glyceraldehyde 3-phosphate and glycerone phosphate from D-tagatose 6-phosphate: step 1/2.</text>
</comment>
<dbReference type="InterPro" id="IPR002173">
    <property type="entry name" value="Carboh/pur_kinase_PfkB_CS"/>
</dbReference>
<keyword evidence="4 12" id="KW-0808">Transferase</keyword>
<feature type="binding site" evidence="12">
    <location>
        <begin position="248"/>
        <end position="249"/>
    </location>
    <ligand>
        <name>ATP</name>
        <dbReference type="ChEBI" id="CHEBI:30616"/>
    </ligand>
</feature>
<dbReference type="InterPro" id="IPR011611">
    <property type="entry name" value="PfkB_dom"/>
</dbReference>
<sequence length="295" mass="31083">MDISLVGSINIDLVYRVPYVVNNGETLHSTSHSIHCGGKGANQAVVASQLGANVHFIGKVGEDDFGIQALNNLKDKGVYIDSVQKEGATGQAIIQVTDAGDNAIVLFPGANFLVTPNQIEQEADLISASKALLLQLEVPLDTVKKAVEIAAQHGKIVILNPAPSQNLPDSLLKNITFLTPNETELAQLTGIETTTEENIRSACSLLLDKGVGTVVVTLGSKGSFYMNREESGWVQSLRVDAVDTTGAGDAFNGALAVGICRGDSLRSSIEFATKVAAYVVTQMGAQPLIPQSIID</sequence>
<comment type="similarity">
    <text evidence="12">Belongs to the carbohydrate kinase PfkB family. Ribokinase subfamily.</text>
</comment>
<evidence type="ECO:0000256" key="1">
    <source>
        <dbReference type="ARBA" id="ARBA00005380"/>
    </source>
</evidence>
<keyword evidence="5 12" id="KW-0479">Metal-binding</keyword>
<dbReference type="GO" id="GO:0005524">
    <property type="term" value="F:ATP binding"/>
    <property type="evidence" value="ECO:0007669"/>
    <property type="project" value="UniProtKB-UniRule"/>
</dbReference>
<comment type="similarity">
    <text evidence="1">Belongs to the carbohydrate kinase pfkB family.</text>
</comment>
<dbReference type="GO" id="GO:0005988">
    <property type="term" value="P:lactose metabolic process"/>
    <property type="evidence" value="ECO:0007669"/>
    <property type="project" value="UniProtKB-KW"/>
</dbReference>
<dbReference type="PRINTS" id="PR00990">
    <property type="entry name" value="RIBOKINASE"/>
</dbReference>
<evidence type="ECO:0000256" key="12">
    <source>
        <dbReference type="HAMAP-Rule" id="MF_01987"/>
    </source>
</evidence>
<comment type="similarity">
    <text evidence="13">Belongs to the carbohydrate kinase PfkB family. LacC subfamily.</text>
</comment>
<feature type="binding site" evidence="12">
    <location>
        <begin position="10"/>
        <end position="12"/>
    </location>
    <ligand>
        <name>substrate</name>
    </ligand>
</feature>
<keyword evidence="13" id="KW-0423">Lactose metabolism</keyword>
<evidence type="ECO:0000259" key="14">
    <source>
        <dbReference type="Pfam" id="PF00294"/>
    </source>
</evidence>
<dbReference type="Pfam" id="PF00294">
    <property type="entry name" value="PfkB"/>
    <property type="match status" value="1"/>
</dbReference>
<feature type="binding site" evidence="12">
    <location>
        <position position="243"/>
    </location>
    <ligand>
        <name>K(+)</name>
        <dbReference type="ChEBI" id="CHEBI:29103"/>
    </ligand>
</feature>
<evidence type="ECO:0000256" key="7">
    <source>
        <dbReference type="ARBA" id="ARBA00022777"/>
    </source>
</evidence>
<feature type="binding site" evidence="12">
    <location>
        <begin position="217"/>
        <end position="222"/>
    </location>
    <ligand>
        <name>ATP</name>
        <dbReference type="ChEBI" id="CHEBI:30616"/>
    </ligand>
</feature>
<dbReference type="GO" id="GO:0019303">
    <property type="term" value="P:D-ribose catabolic process"/>
    <property type="evidence" value="ECO:0007669"/>
    <property type="project" value="UniProtKB-UniRule"/>
</dbReference>
<evidence type="ECO:0000256" key="11">
    <source>
        <dbReference type="ARBA" id="ARBA00023277"/>
    </source>
</evidence>
<evidence type="ECO:0000256" key="10">
    <source>
        <dbReference type="ARBA" id="ARBA00022958"/>
    </source>
</evidence>
<evidence type="ECO:0000256" key="9">
    <source>
        <dbReference type="ARBA" id="ARBA00022842"/>
    </source>
</evidence>
<proteinExistence type="inferred from homology"/>
<organism evidence="15 16">
    <name type="scientific">Lederbergia citri</name>
    <dbReference type="NCBI Taxonomy" id="2833580"/>
    <lineage>
        <taxon>Bacteria</taxon>
        <taxon>Bacillati</taxon>
        <taxon>Bacillota</taxon>
        <taxon>Bacilli</taxon>
        <taxon>Bacillales</taxon>
        <taxon>Bacillaceae</taxon>
        <taxon>Lederbergia</taxon>
    </lineage>
</organism>
<dbReference type="Gene3D" id="3.40.1190.20">
    <property type="match status" value="1"/>
</dbReference>
<dbReference type="PANTHER" id="PTHR10584">
    <property type="entry name" value="SUGAR KINASE"/>
    <property type="match status" value="1"/>
</dbReference>
<feature type="binding site" evidence="12">
    <location>
        <position position="282"/>
    </location>
    <ligand>
        <name>K(+)</name>
        <dbReference type="ChEBI" id="CHEBI:29103"/>
    </ligand>
</feature>
<keyword evidence="12" id="KW-0963">Cytoplasm</keyword>
<dbReference type="InterPro" id="IPR029056">
    <property type="entry name" value="Ribokinase-like"/>
</dbReference>
<comment type="cofactor">
    <cofactor evidence="12">
        <name>Mg(2+)</name>
        <dbReference type="ChEBI" id="CHEBI:18420"/>
    </cofactor>
    <text evidence="12">Requires a divalent cation, most likely magnesium in vivo, as an electrophilic catalyst to aid phosphoryl group transfer. It is the chelate of the metal and the nucleotide that is the actual substrate.</text>
</comment>
<dbReference type="InterPro" id="IPR017583">
    <property type="entry name" value="Tagatose/fructose_Pkinase"/>
</dbReference>
<dbReference type="PROSITE" id="PS00584">
    <property type="entry name" value="PFKB_KINASES_2"/>
    <property type="match status" value="1"/>
</dbReference>
<dbReference type="RefSeq" id="WP_213122907.1">
    <property type="nucleotide sequence ID" value="NZ_JAGYPG010000001.1"/>
</dbReference>
<feature type="binding site" evidence="12">
    <location>
        <begin position="38"/>
        <end position="42"/>
    </location>
    <ligand>
        <name>substrate</name>
    </ligand>
</feature>
<dbReference type="GO" id="GO:0005737">
    <property type="term" value="C:cytoplasm"/>
    <property type="evidence" value="ECO:0007669"/>
    <property type="project" value="UniProtKB-SubCell"/>
</dbReference>
<reference evidence="15 16" key="1">
    <citation type="submission" date="2021-05" db="EMBL/GenBank/DDBJ databases">
        <title>Novel Bacillus species.</title>
        <authorList>
            <person name="Liu G."/>
        </authorList>
    </citation>
    <scope>NUCLEOTIDE SEQUENCE [LARGE SCALE GENOMIC DNA]</scope>
    <source>
        <strain evidence="16">FJAT-49780</strain>
    </source>
</reference>
<feature type="binding site" evidence="12">
    <location>
        <position position="284"/>
    </location>
    <ligand>
        <name>K(+)</name>
        <dbReference type="ChEBI" id="CHEBI:29103"/>
    </ligand>
</feature>